<organism evidence="1 2">
    <name type="scientific">Paenibacillus spongiae</name>
    <dbReference type="NCBI Taxonomy" id="2909671"/>
    <lineage>
        <taxon>Bacteria</taxon>
        <taxon>Bacillati</taxon>
        <taxon>Bacillota</taxon>
        <taxon>Bacilli</taxon>
        <taxon>Bacillales</taxon>
        <taxon>Paenibacillaceae</taxon>
        <taxon>Paenibacillus</taxon>
    </lineage>
</organism>
<evidence type="ECO:0000313" key="1">
    <source>
        <dbReference type="EMBL" id="UVI31212.1"/>
    </source>
</evidence>
<accession>A0ABY5SEL7</accession>
<dbReference type="Proteomes" id="UP001057877">
    <property type="component" value="Chromosome"/>
</dbReference>
<keyword evidence="2" id="KW-1185">Reference proteome</keyword>
<dbReference type="EMBL" id="CP091430">
    <property type="protein sequence ID" value="UVI31212.1"/>
    <property type="molecule type" value="Genomic_DNA"/>
</dbReference>
<reference evidence="1" key="1">
    <citation type="submission" date="2022-01" db="EMBL/GenBank/DDBJ databases">
        <title>Paenibacillus spongiae sp. nov., isolated from marine sponge.</title>
        <authorList>
            <person name="Li Z."/>
            <person name="Zhang M."/>
        </authorList>
    </citation>
    <scope>NUCLEOTIDE SEQUENCE</scope>
    <source>
        <strain evidence="1">PHS-Z3</strain>
    </source>
</reference>
<gene>
    <name evidence="1" type="ORF">L1F29_05040</name>
</gene>
<protein>
    <submittedName>
        <fullName evidence="1">N4-gp56 family major capsid protein</fullName>
    </submittedName>
</protein>
<name>A0ABY5SEL7_9BACL</name>
<dbReference type="InterPro" id="IPR025267">
    <property type="entry name" value="ORF017-like"/>
</dbReference>
<proteinExistence type="predicted"/>
<dbReference type="Pfam" id="PF13252">
    <property type="entry name" value="Phage_capsid_3"/>
    <property type="match status" value="1"/>
</dbReference>
<evidence type="ECO:0000313" key="2">
    <source>
        <dbReference type="Proteomes" id="UP001057877"/>
    </source>
</evidence>
<dbReference type="NCBIfam" id="TIGR04387">
    <property type="entry name" value="capsid_maj_N4"/>
    <property type="match status" value="1"/>
</dbReference>
<dbReference type="RefSeq" id="WP_258387276.1">
    <property type="nucleotide sequence ID" value="NZ_CP091430.1"/>
</dbReference>
<sequence>MATQTTGTAGLAPTIQTYYDKKLLARLIANFVHLQFGQKRPIPKNGGKSIDFRKMQSLPAATTPLAEGVTPSGNGVTMINITATPSQYGDFIEFSDVLDMVAIDPIIDESTDVLGEQSSDTLDKVCRDIIASGTSVQYANGKVSRVTVAAGDNLTVVEIRKAVRTLKRNNVKPLEGGDYVAIVEPGTTYDLQSDPKWEQAAQYAGSRQIFSGEIGRLYGVRFVETTNAKKFPGAGAAAVDVYATIVLGRDAYGVVDVAGSSAVKTIVKPLGSSGTADALDQRSSVGWKAMFTAKIIEQAAMVRIEHTVSG</sequence>